<dbReference type="Gene3D" id="3.90.1640.10">
    <property type="entry name" value="inorganic pyrophosphatase (n-terminal core)"/>
    <property type="match status" value="1"/>
</dbReference>
<sequence length="339" mass="36710">MKQTILKLAVLTAMTGATSAHAALDLFQPENNKTDDLVWVGHMSPDTDSVVGAIMASHLYGGTPTAAEAINPETTFVLNYCNVESPKVTSDYSKFQVGLVDFNQKTQLAPTVKPESVVAIIDHHAIGGAPINAPQVISMDIREWGSTATILAANAESLNVTLPKSIACVGLGAILSDTVVFDSSTTTDYDHHYAEKLAKLAGITDINDFGQQMLIAKSDLSHLSADAILTMDYKNFEFGGKKVGIGVAETLTADQLIERKADFHKAMKAYKEAEGLDYLFFSITDTKHKRANLLWVDSAEKQILKTAFNTDINSDMLTLDGVTSRKRQISPSIQNAIEK</sequence>
<evidence type="ECO:0000256" key="8">
    <source>
        <dbReference type="SAM" id="SignalP"/>
    </source>
</evidence>
<comment type="caution">
    <text evidence="10">The sequence shown here is derived from an EMBL/GenBank/DDBJ whole genome shotgun (WGS) entry which is preliminary data.</text>
</comment>
<evidence type="ECO:0000256" key="3">
    <source>
        <dbReference type="ARBA" id="ARBA00022723"/>
    </source>
</evidence>
<feature type="domain" description="DHHA2" evidence="9">
    <location>
        <begin position="210"/>
        <end position="337"/>
    </location>
</feature>
<evidence type="ECO:0000313" key="11">
    <source>
        <dbReference type="Proteomes" id="UP000016562"/>
    </source>
</evidence>
<dbReference type="InterPro" id="IPR038222">
    <property type="entry name" value="DHHA2_dom_sf"/>
</dbReference>
<dbReference type="EC" id="3.6.1.1" evidence="2"/>
<evidence type="ECO:0000256" key="1">
    <source>
        <dbReference type="ARBA" id="ARBA00001936"/>
    </source>
</evidence>
<evidence type="ECO:0000256" key="2">
    <source>
        <dbReference type="ARBA" id="ARBA00012146"/>
    </source>
</evidence>
<evidence type="ECO:0000256" key="7">
    <source>
        <dbReference type="ARBA" id="ARBA00047820"/>
    </source>
</evidence>
<dbReference type="SMART" id="SM01131">
    <property type="entry name" value="DHHA2"/>
    <property type="match status" value="1"/>
</dbReference>
<dbReference type="Pfam" id="PF02833">
    <property type="entry name" value="DHHA2"/>
    <property type="match status" value="1"/>
</dbReference>
<dbReference type="InterPro" id="IPR038763">
    <property type="entry name" value="DHH_sf"/>
</dbReference>
<keyword evidence="4" id="KW-0378">Hydrolase</keyword>
<dbReference type="Pfam" id="PF01368">
    <property type="entry name" value="DHH"/>
    <property type="match status" value="1"/>
</dbReference>
<proteinExistence type="predicted"/>
<comment type="catalytic activity">
    <reaction evidence="7">
        <text>diphosphate + H2O = 2 phosphate + H(+)</text>
        <dbReference type="Rhea" id="RHEA:24576"/>
        <dbReference type="ChEBI" id="CHEBI:15377"/>
        <dbReference type="ChEBI" id="CHEBI:15378"/>
        <dbReference type="ChEBI" id="CHEBI:33019"/>
        <dbReference type="ChEBI" id="CHEBI:43474"/>
        <dbReference type="EC" id="3.6.1.1"/>
    </reaction>
</comment>
<dbReference type="EMBL" id="BATM01000023">
    <property type="protein sequence ID" value="GAD80058.1"/>
    <property type="molecule type" value="Genomic_DNA"/>
</dbReference>
<accession>U3CPJ3</accession>
<evidence type="ECO:0000256" key="4">
    <source>
        <dbReference type="ARBA" id="ARBA00022801"/>
    </source>
</evidence>
<name>U3CPJ3_9VIBR</name>
<keyword evidence="11" id="KW-1185">Reference proteome</keyword>
<organism evidence="10 11">
    <name type="scientific">Vibrio ezurae NBRC 102218</name>
    <dbReference type="NCBI Taxonomy" id="1219080"/>
    <lineage>
        <taxon>Bacteria</taxon>
        <taxon>Pseudomonadati</taxon>
        <taxon>Pseudomonadota</taxon>
        <taxon>Gammaproteobacteria</taxon>
        <taxon>Vibrionales</taxon>
        <taxon>Vibrionaceae</taxon>
        <taxon>Vibrio</taxon>
    </lineage>
</organism>
<dbReference type="AlphaFoldDB" id="U3CPJ3"/>
<dbReference type="NCBIfam" id="NF003877">
    <property type="entry name" value="PRK05427.1"/>
    <property type="match status" value="1"/>
</dbReference>
<dbReference type="SUPFAM" id="SSF64182">
    <property type="entry name" value="DHH phosphoesterases"/>
    <property type="match status" value="1"/>
</dbReference>
<dbReference type="Proteomes" id="UP000016562">
    <property type="component" value="Unassembled WGS sequence"/>
</dbReference>
<reference evidence="10 11" key="1">
    <citation type="submission" date="2013-09" db="EMBL/GenBank/DDBJ databases">
        <title>Whole genome shotgun sequence of Vibrio ezurae NBRC 102218.</title>
        <authorList>
            <person name="Yoshida I."/>
            <person name="Hosoyama A."/>
            <person name="Numata M."/>
            <person name="Hashimoto M."/>
            <person name="Hosoyama Y."/>
            <person name="Tsuchikane K."/>
            <person name="Noguchi M."/>
            <person name="Hirakata S."/>
            <person name="Ichikawa N."/>
            <person name="Ohji S."/>
            <person name="Yamazoe A."/>
            <person name="Fujita N."/>
        </authorList>
    </citation>
    <scope>NUCLEOTIDE SEQUENCE [LARGE SCALE GENOMIC DNA]</scope>
    <source>
        <strain evidence="10 11">NBRC 102218</strain>
    </source>
</reference>
<keyword evidence="5" id="KW-0464">Manganese</keyword>
<evidence type="ECO:0000256" key="6">
    <source>
        <dbReference type="ARBA" id="ARBA00032535"/>
    </source>
</evidence>
<dbReference type="eggNOG" id="COG1227">
    <property type="taxonomic scope" value="Bacteria"/>
</dbReference>
<protein>
    <recommendedName>
        <fullName evidence="2">inorganic diphosphatase</fullName>
        <ecNumber evidence="2">3.6.1.1</ecNumber>
    </recommendedName>
    <alternativeName>
        <fullName evidence="6">Pyrophosphate phospho-hydrolase</fullName>
    </alternativeName>
</protein>
<dbReference type="STRING" id="1219080.VEZ01S_23_00100"/>
<dbReference type="PANTHER" id="PTHR12112">
    <property type="entry name" value="BNIP - RELATED"/>
    <property type="match status" value="1"/>
</dbReference>
<dbReference type="InterPro" id="IPR004097">
    <property type="entry name" value="DHHA2"/>
</dbReference>
<keyword evidence="3" id="KW-0479">Metal-binding</keyword>
<evidence type="ECO:0000313" key="10">
    <source>
        <dbReference type="EMBL" id="GAD80058.1"/>
    </source>
</evidence>
<dbReference type="Gene3D" id="3.10.310.20">
    <property type="entry name" value="DHHA2 domain"/>
    <property type="match status" value="1"/>
</dbReference>
<dbReference type="GO" id="GO:0046872">
    <property type="term" value="F:metal ion binding"/>
    <property type="evidence" value="ECO:0007669"/>
    <property type="project" value="UniProtKB-KW"/>
</dbReference>
<dbReference type="PANTHER" id="PTHR12112:SF22">
    <property type="entry name" value="MANGANESE-DEPENDENT INORGANIC PYROPHOSPHATASE-RELATED"/>
    <property type="match status" value="1"/>
</dbReference>
<dbReference type="OrthoDB" id="9766150at2"/>
<evidence type="ECO:0000259" key="9">
    <source>
        <dbReference type="SMART" id="SM01131"/>
    </source>
</evidence>
<keyword evidence="8" id="KW-0732">Signal</keyword>
<dbReference type="GO" id="GO:0005737">
    <property type="term" value="C:cytoplasm"/>
    <property type="evidence" value="ECO:0007669"/>
    <property type="project" value="InterPro"/>
</dbReference>
<comment type="cofactor">
    <cofactor evidence="1">
        <name>Mn(2+)</name>
        <dbReference type="ChEBI" id="CHEBI:29035"/>
    </cofactor>
</comment>
<gene>
    <name evidence="10" type="primary">ppaC</name>
    <name evidence="10" type="ORF">VEZ01S_23_00100</name>
</gene>
<dbReference type="GO" id="GO:0004427">
    <property type="term" value="F:inorganic diphosphate phosphatase activity"/>
    <property type="evidence" value="ECO:0007669"/>
    <property type="project" value="UniProtKB-EC"/>
</dbReference>
<evidence type="ECO:0000256" key="5">
    <source>
        <dbReference type="ARBA" id="ARBA00023211"/>
    </source>
</evidence>
<dbReference type="RefSeq" id="WP_021713766.1">
    <property type="nucleotide sequence ID" value="NZ_BATM01000023.1"/>
</dbReference>
<dbReference type="InterPro" id="IPR001667">
    <property type="entry name" value="DDH_dom"/>
</dbReference>
<feature type="chain" id="PRO_5004639720" description="inorganic diphosphatase" evidence="8">
    <location>
        <begin position="23"/>
        <end position="339"/>
    </location>
</feature>
<feature type="signal peptide" evidence="8">
    <location>
        <begin position="1"/>
        <end position="22"/>
    </location>
</feature>